<keyword evidence="4 6" id="KW-0862">Zinc</keyword>
<evidence type="ECO:0000256" key="1">
    <source>
        <dbReference type="ARBA" id="ARBA00022670"/>
    </source>
</evidence>
<accession>A0A2P6MID5</accession>
<evidence type="ECO:0000313" key="10">
    <source>
        <dbReference type="Proteomes" id="UP000243650"/>
    </source>
</evidence>
<evidence type="ECO:0000313" key="9">
    <source>
        <dbReference type="EMBL" id="PRO66065.1"/>
    </source>
</evidence>
<keyword evidence="5 6" id="KW-0482">Metalloprotease</keyword>
<evidence type="ECO:0000256" key="6">
    <source>
        <dbReference type="RuleBase" id="RU368091"/>
    </source>
</evidence>
<keyword evidence="10" id="KW-1185">Reference proteome</keyword>
<reference evidence="9 10" key="1">
    <citation type="submission" date="2018-03" db="EMBL/GenBank/DDBJ databases">
        <title>Bacillus urumqiensis sp. nov., a moderately haloalkaliphilic bacterium isolated from a salt lake.</title>
        <authorList>
            <person name="Zhao B."/>
            <person name="Liao Z."/>
        </authorList>
    </citation>
    <scope>NUCLEOTIDE SEQUENCE [LARGE SCALE GENOMIC DNA]</scope>
    <source>
        <strain evidence="9 10">BZ-SZ-XJ18</strain>
    </source>
</reference>
<evidence type="ECO:0000259" key="8">
    <source>
        <dbReference type="Pfam" id="PF08439"/>
    </source>
</evidence>
<protein>
    <recommendedName>
        <fullName evidence="6">Oligopeptidase F</fullName>
        <ecNumber evidence="6">3.4.24.-</ecNumber>
    </recommendedName>
</protein>
<comment type="function">
    <text evidence="6">Has oligopeptidase activity and degrades a variety of small bioactive peptides.</text>
</comment>
<dbReference type="InterPro" id="IPR004438">
    <property type="entry name" value="Peptidase_M3B"/>
</dbReference>
<dbReference type="Gene3D" id="1.10.1370.20">
    <property type="entry name" value="Oligoendopeptidase f, C-terminal domain"/>
    <property type="match status" value="1"/>
</dbReference>
<dbReference type="SUPFAM" id="SSF55486">
    <property type="entry name" value="Metalloproteases ('zincins'), catalytic domain"/>
    <property type="match status" value="1"/>
</dbReference>
<dbReference type="AlphaFoldDB" id="A0A2P6MID5"/>
<dbReference type="EMBL" id="PVNS01000005">
    <property type="protein sequence ID" value="PRO66065.1"/>
    <property type="molecule type" value="Genomic_DNA"/>
</dbReference>
<dbReference type="Pfam" id="PF01432">
    <property type="entry name" value="Peptidase_M3"/>
    <property type="match status" value="1"/>
</dbReference>
<dbReference type="EC" id="3.4.24.-" evidence="6"/>
<keyword evidence="1 6" id="KW-0645">Protease</keyword>
<dbReference type="RefSeq" id="WP_105958748.1">
    <property type="nucleotide sequence ID" value="NZ_PVNS01000005.1"/>
</dbReference>
<evidence type="ECO:0000256" key="3">
    <source>
        <dbReference type="ARBA" id="ARBA00022801"/>
    </source>
</evidence>
<dbReference type="GO" id="GO:0006508">
    <property type="term" value="P:proteolysis"/>
    <property type="evidence" value="ECO:0007669"/>
    <property type="project" value="UniProtKB-KW"/>
</dbReference>
<comment type="cofactor">
    <cofactor evidence="6">
        <name>Zn(2+)</name>
        <dbReference type="ChEBI" id="CHEBI:29105"/>
    </cofactor>
    <text evidence="6">Binds 1 zinc ion.</text>
</comment>
<dbReference type="OrthoDB" id="9766487at2"/>
<name>A0A2P6MID5_ALKUR</name>
<dbReference type="GO" id="GO:0004222">
    <property type="term" value="F:metalloendopeptidase activity"/>
    <property type="evidence" value="ECO:0007669"/>
    <property type="project" value="UniProtKB-UniRule"/>
</dbReference>
<dbReference type="Proteomes" id="UP000243650">
    <property type="component" value="Unassembled WGS sequence"/>
</dbReference>
<feature type="domain" description="Peptidase M3A/M3B catalytic" evidence="7">
    <location>
        <begin position="206"/>
        <end position="582"/>
    </location>
</feature>
<comment type="caution">
    <text evidence="9">The sequence shown here is derived from an EMBL/GenBank/DDBJ whole genome shotgun (WGS) entry which is preliminary data.</text>
</comment>
<evidence type="ECO:0000256" key="5">
    <source>
        <dbReference type="ARBA" id="ARBA00023049"/>
    </source>
</evidence>
<evidence type="ECO:0000259" key="7">
    <source>
        <dbReference type="Pfam" id="PF01432"/>
    </source>
</evidence>
<dbReference type="NCBIfam" id="TIGR00181">
    <property type="entry name" value="pepF"/>
    <property type="match status" value="1"/>
</dbReference>
<sequence>MTVRQRHEVAEAETWDLRDLFRTPSNWEAAVEEIPEILPEVTKWKGFVTESGQSLRAALTAREAVMVRLQRITHYAMLGEAGDAADPENQERAARASSLAASVHAELQFIDNEIMTLDEDTLDEFLLEDRQLRTFERYLRHQMQKRAYQLPDAAEAVFAGMGEVLDAPYGIYERSRTSDLVFPDIPLETGGTHPLTYNSFPEVEASQDTAFRRTGTDVFYGALGGYESTYAAVYQTEVRRQVLEARMRGYDSVTEMLLMPQQVTPELYHRQLDTIFTELAPHMRRFARLKKEVLGLEAMTFADLKAPLDPDYAPKMSFEEASRTIVEALRPLGPDYGALMERAVSERWVDYADNAGKRSGAFCANPYGVHPYLLLTWHQSMQDAFTLAHELGHAGHFALASEHQRAANVQSSLYFIEAPSTLNELLLSRYLLDHAEDERMKRWVLLQSLGTYYHNFVTHLLEGEFQRRVYALAEKDTPLTAVRLNEVKLTVLREFWGDEVEIPDYAGRTWMRQPHYYMGLYPYTYSAGLSISTAVMKRMQEDPDTAEQWLEVLKTGGSKTPLELVEDAGLDMAAGTPIQEAVDYVGSVIEQLEHAFTGKDE</sequence>
<dbReference type="InterPro" id="IPR013647">
    <property type="entry name" value="OligopepF_N_dom"/>
</dbReference>
<keyword evidence="3 6" id="KW-0378">Hydrolase</keyword>
<evidence type="ECO:0000256" key="2">
    <source>
        <dbReference type="ARBA" id="ARBA00022723"/>
    </source>
</evidence>
<dbReference type="Pfam" id="PF08439">
    <property type="entry name" value="Peptidase_M3_N"/>
    <property type="match status" value="1"/>
</dbReference>
<dbReference type="GO" id="GO:0046872">
    <property type="term" value="F:metal ion binding"/>
    <property type="evidence" value="ECO:0007669"/>
    <property type="project" value="UniProtKB-UniRule"/>
</dbReference>
<dbReference type="InterPro" id="IPR042088">
    <property type="entry name" value="OligoPept_F_C"/>
</dbReference>
<proteinExistence type="inferred from homology"/>
<organism evidence="9 10">
    <name type="scientific">Alkalicoccus urumqiensis</name>
    <name type="common">Bacillus urumqiensis</name>
    <dbReference type="NCBI Taxonomy" id="1548213"/>
    <lineage>
        <taxon>Bacteria</taxon>
        <taxon>Bacillati</taxon>
        <taxon>Bacillota</taxon>
        <taxon>Bacilli</taxon>
        <taxon>Bacillales</taxon>
        <taxon>Bacillaceae</taxon>
        <taxon>Alkalicoccus</taxon>
    </lineage>
</organism>
<keyword evidence="2 6" id="KW-0479">Metal-binding</keyword>
<feature type="domain" description="Oligopeptidase F N-terminal" evidence="8">
    <location>
        <begin position="113"/>
        <end position="182"/>
    </location>
</feature>
<dbReference type="InterPro" id="IPR001567">
    <property type="entry name" value="Pept_M3A_M3B_dom"/>
</dbReference>
<evidence type="ECO:0000256" key="4">
    <source>
        <dbReference type="ARBA" id="ARBA00022833"/>
    </source>
</evidence>
<dbReference type="Gene3D" id="1.20.140.70">
    <property type="entry name" value="Oligopeptidase f, N-terminal domain"/>
    <property type="match status" value="1"/>
</dbReference>
<gene>
    <name evidence="9" type="primary">pepF</name>
    <name evidence="9" type="ORF">C6I21_07120</name>
</gene>
<comment type="similarity">
    <text evidence="6">Belongs to the peptidase M3B family.</text>
</comment>